<dbReference type="Proteomes" id="UP000239735">
    <property type="component" value="Unassembled WGS sequence"/>
</dbReference>
<proteinExistence type="predicted"/>
<evidence type="ECO:0000313" key="2">
    <source>
        <dbReference type="Proteomes" id="UP000239735"/>
    </source>
</evidence>
<organism evidence="1 2">
    <name type="scientific">Candidatus Sulfuritelmatomonas gaucii</name>
    <dbReference type="NCBI Taxonomy" id="2043161"/>
    <lineage>
        <taxon>Bacteria</taxon>
        <taxon>Pseudomonadati</taxon>
        <taxon>Acidobacteriota</taxon>
        <taxon>Terriglobia</taxon>
        <taxon>Terriglobales</taxon>
        <taxon>Acidobacteriaceae</taxon>
        <taxon>Candidatus Sulfuritelmatomonas</taxon>
    </lineage>
</organism>
<name>A0A2N9LSW1_9BACT</name>
<evidence type="ECO:0000313" key="1">
    <source>
        <dbReference type="EMBL" id="SPE26300.1"/>
    </source>
</evidence>
<dbReference type="EMBL" id="OKRB01000113">
    <property type="protein sequence ID" value="SPE26300.1"/>
    <property type="molecule type" value="Genomic_DNA"/>
</dbReference>
<dbReference type="AlphaFoldDB" id="A0A2N9LSW1"/>
<sequence>MQQGSVQQGPALAPRENLRDEVMCRFCGSDRVFRIYREGFLQRRIYSFFGFYPWRCRTCKANVMLHKRRDEERTRQRA</sequence>
<gene>
    <name evidence="1" type="ORF">SBA5_540058</name>
</gene>
<accession>A0A2N9LSW1</accession>
<protein>
    <submittedName>
        <fullName evidence="1">Uncharacterized protein</fullName>
    </submittedName>
</protein>
<reference evidence="2" key="1">
    <citation type="submission" date="2018-02" db="EMBL/GenBank/DDBJ databases">
        <authorList>
            <person name="Hausmann B."/>
        </authorList>
    </citation>
    <scope>NUCLEOTIDE SEQUENCE [LARGE SCALE GENOMIC DNA]</scope>
    <source>
        <strain evidence="2">Peat soil MAG SbA5</strain>
    </source>
</reference>